<dbReference type="Proteomes" id="UP000176998">
    <property type="component" value="Unassembled WGS sequence"/>
</dbReference>
<sequence>MFIPTHLLKKKSPKEFAELFKGKLEEELKYLAASFPLENCKMCDRLNEYLKEDAGWSKILMGNS</sequence>
<dbReference type="RefSeq" id="XP_022470597.1">
    <property type="nucleotide sequence ID" value="XM_022622923.1"/>
</dbReference>
<proteinExistence type="predicted"/>
<reference evidence="1 2" key="1">
    <citation type="submission" date="2016-09" db="EMBL/GenBank/DDBJ databases">
        <authorList>
            <person name="Capua I."/>
            <person name="De Benedictis P."/>
            <person name="Joannis T."/>
            <person name="Lombin L.H."/>
            <person name="Cattoli G."/>
        </authorList>
    </citation>
    <scope>NUCLEOTIDE SEQUENCE [LARGE SCALE GENOMIC DNA]</scope>
    <source>
        <strain evidence="1 2">IMI 309357</strain>
    </source>
</reference>
<keyword evidence="2" id="KW-1185">Reference proteome</keyword>
<name>A0A1G4AWK2_9PEZI</name>
<accession>A0A1G4AWK2</accession>
<evidence type="ECO:0000313" key="2">
    <source>
        <dbReference type="Proteomes" id="UP000176998"/>
    </source>
</evidence>
<comment type="caution">
    <text evidence="1">The sequence shown here is derived from an EMBL/GenBank/DDBJ whole genome shotgun (WGS) entry which is preliminary data.</text>
</comment>
<dbReference type="STRING" id="1209926.A0A1G4AWK2"/>
<gene>
    <name evidence="1" type="ORF">CORC01_11297</name>
</gene>
<protein>
    <submittedName>
        <fullName evidence="1">Glucan 1,3-beta-glucosidase</fullName>
    </submittedName>
</protein>
<dbReference type="AlphaFoldDB" id="A0A1G4AWK2"/>
<dbReference type="EMBL" id="MJBS01000120">
    <property type="protein sequence ID" value="OHE93432.1"/>
    <property type="molecule type" value="Genomic_DNA"/>
</dbReference>
<evidence type="ECO:0000313" key="1">
    <source>
        <dbReference type="EMBL" id="OHE93432.1"/>
    </source>
</evidence>
<organism evidence="1 2">
    <name type="scientific">Colletotrichum orchidophilum</name>
    <dbReference type="NCBI Taxonomy" id="1209926"/>
    <lineage>
        <taxon>Eukaryota</taxon>
        <taxon>Fungi</taxon>
        <taxon>Dikarya</taxon>
        <taxon>Ascomycota</taxon>
        <taxon>Pezizomycotina</taxon>
        <taxon>Sordariomycetes</taxon>
        <taxon>Hypocreomycetidae</taxon>
        <taxon>Glomerellales</taxon>
        <taxon>Glomerellaceae</taxon>
        <taxon>Colletotrichum</taxon>
    </lineage>
</organism>
<dbReference type="GeneID" id="34564433"/>